<dbReference type="RefSeq" id="WP_184633502.1">
    <property type="nucleotide sequence ID" value="NZ_BAABKT010000003.1"/>
</dbReference>
<organism evidence="3 4">
    <name type="scientific">Streptomonospora salina</name>
    <dbReference type="NCBI Taxonomy" id="104205"/>
    <lineage>
        <taxon>Bacteria</taxon>
        <taxon>Bacillati</taxon>
        <taxon>Actinomycetota</taxon>
        <taxon>Actinomycetes</taxon>
        <taxon>Streptosporangiales</taxon>
        <taxon>Nocardiopsidaceae</taxon>
        <taxon>Streptomonospora</taxon>
    </lineage>
</organism>
<dbReference type="Proteomes" id="UP000578077">
    <property type="component" value="Unassembled WGS sequence"/>
</dbReference>
<evidence type="ECO:0000313" key="3">
    <source>
        <dbReference type="EMBL" id="MBB5997199.1"/>
    </source>
</evidence>
<evidence type="ECO:0000256" key="1">
    <source>
        <dbReference type="SAM" id="MobiDB-lite"/>
    </source>
</evidence>
<name>A0A841E7C9_9ACTN</name>
<feature type="region of interest" description="Disordered" evidence="1">
    <location>
        <begin position="1"/>
        <end position="35"/>
    </location>
</feature>
<accession>A0A841E7C9</accession>
<protein>
    <submittedName>
        <fullName evidence="3">Uncharacterized protein</fullName>
    </submittedName>
</protein>
<evidence type="ECO:0000313" key="4">
    <source>
        <dbReference type="Proteomes" id="UP000578077"/>
    </source>
</evidence>
<feature type="transmembrane region" description="Helical" evidence="2">
    <location>
        <begin position="39"/>
        <end position="62"/>
    </location>
</feature>
<keyword evidence="2" id="KW-0812">Transmembrane</keyword>
<keyword evidence="2" id="KW-0472">Membrane</keyword>
<reference evidence="3 4" key="1">
    <citation type="submission" date="2020-08" db="EMBL/GenBank/DDBJ databases">
        <title>Sequencing the genomes of 1000 actinobacteria strains.</title>
        <authorList>
            <person name="Klenk H.-P."/>
        </authorList>
    </citation>
    <scope>NUCLEOTIDE SEQUENCE [LARGE SCALE GENOMIC DNA]</scope>
    <source>
        <strain evidence="3 4">DSM 44593</strain>
    </source>
</reference>
<comment type="caution">
    <text evidence="3">The sequence shown here is derived from an EMBL/GenBank/DDBJ whole genome shotgun (WGS) entry which is preliminary data.</text>
</comment>
<evidence type="ECO:0000256" key="2">
    <source>
        <dbReference type="SAM" id="Phobius"/>
    </source>
</evidence>
<feature type="compositionally biased region" description="Gly residues" evidence="1">
    <location>
        <begin position="23"/>
        <end position="35"/>
    </location>
</feature>
<sequence length="263" mass="27463">MSDAPEERQEPEGSHEPQEAGESAGGSAAGSSGAGPGRYTAPAVAGGVVAAVAAVLILPVLVMAGEPFAEVGECEDLFTEGFVAELHLDGVRVEELERDAGVLPLEDGLACGDVAGGSLSAVFTVLDPGSEPWDYSGAEERIAGRRESVEQLRSGAEEQRPFNMAEVEEIEAGDGGFVALYEPPAELGTEYREWTPTERGRSHATAFFRLRNVVVRVRSFDDGEPAVSGAPLGTATRVAEGLAERIPEVGEEGDPEPDDTVGL</sequence>
<proteinExistence type="predicted"/>
<dbReference type="AlphaFoldDB" id="A0A841E7C9"/>
<feature type="compositionally biased region" description="Basic and acidic residues" evidence="1">
    <location>
        <begin position="1"/>
        <end position="18"/>
    </location>
</feature>
<gene>
    <name evidence="3" type="ORF">HNR25_000950</name>
</gene>
<keyword evidence="2" id="KW-1133">Transmembrane helix</keyword>
<dbReference type="EMBL" id="JACHLY010000001">
    <property type="protein sequence ID" value="MBB5997199.1"/>
    <property type="molecule type" value="Genomic_DNA"/>
</dbReference>
<keyword evidence="4" id="KW-1185">Reference proteome</keyword>